<reference evidence="2 3" key="1">
    <citation type="journal article" date="2019" name="Emerg. Microbes Infect.">
        <title>Comprehensive subspecies identification of 175 nontuberculous mycobacteria species based on 7547 genomic profiles.</title>
        <authorList>
            <person name="Matsumoto Y."/>
            <person name="Kinjo T."/>
            <person name="Motooka D."/>
            <person name="Nabeya D."/>
            <person name="Jung N."/>
            <person name="Uechi K."/>
            <person name="Horii T."/>
            <person name="Iida T."/>
            <person name="Fujita J."/>
            <person name="Nakamura S."/>
        </authorList>
    </citation>
    <scope>NUCLEOTIDE SEQUENCE [LARGE SCALE GENOMIC DNA]</scope>
    <source>
        <strain evidence="2 3">JCM 6375</strain>
    </source>
</reference>
<dbReference type="Proteomes" id="UP000466681">
    <property type="component" value="Chromosome"/>
</dbReference>
<name>A0AAD1HD45_9MYCO</name>
<proteinExistence type="predicted"/>
<evidence type="ECO:0000256" key="1">
    <source>
        <dbReference type="SAM" id="SignalP"/>
    </source>
</evidence>
<evidence type="ECO:0008006" key="4">
    <source>
        <dbReference type="Google" id="ProtNLM"/>
    </source>
</evidence>
<dbReference type="KEGG" id="mmor:MMOR_41440"/>
<accession>A0AAD1HD45</accession>
<evidence type="ECO:0000313" key="3">
    <source>
        <dbReference type="Proteomes" id="UP000466681"/>
    </source>
</evidence>
<feature type="chain" id="PRO_5041913531" description="DUF5642 domain-containing protein" evidence="1">
    <location>
        <begin position="21"/>
        <end position="220"/>
    </location>
</feature>
<dbReference type="PROSITE" id="PS51257">
    <property type="entry name" value="PROKAR_LIPOPROTEIN"/>
    <property type="match status" value="1"/>
</dbReference>
<feature type="signal peptide" evidence="1">
    <location>
        <begin position="1"/>
        <end position="20"/>
    </location>
</feature>
<keyword evidence="3" id="KW-1185">Reference proteome</keyword>
<dbReference type="EMBL" id="AP022560">
    <property type="protein sequence ID" value="BBX03208.1"/>
    <property type="molecule type" value="Genomic_DNA"/>
</dbReference>
<sequence>MTWRKVFVLVAAALIAGGCAQPIQGTPTWPGARLEKMVLTPDDFPAGVQYERIHREPGQADGVGAPPAMLSRPEGCSDGLTRAIADSAERGPGSAAEYLVAFDGARMVITVLTWRLDLDKLAAVAERCAKYETYFDPSAPGIPMTTTRLQTPRPDALVYEQTMRLNNATESVYFSFENVGHAAVFGIAFPTPNPSIPVKGSLPQTFLDVTAKQAERAQSS</sequence>
<evidence type="ECO:0000313" key="2">
    <source>
        <dbReference type="EMBL" id="BBX03208.1"/>
    </source>
</evidence>
<keyword evidence="1" id="KW-0732">Signal</keyword>
<dbReference type="AlphaFoldDB" id="A0AAD1HD45"/>
<dbReference type="RefSeq" id="WP_083149860.1">
    <property type="nucleotide sequence ID" value="NZ_AP022560.1"/>
</dbReference>
<gene>
    <name evidence="2" type="ORF">MMOR_41440</name>
</gene>
<organism evidence="2 3">
    <name type="scientific">Mycolicibacterium moriokaense</name>
    <dbReference type="NCBI Taxonomy" id="39691"/>
    <lineage>
        <taxon>Bacteria</taxon>
        <taxon>Bacillati</taxon>
        <taxon>Actinomycetota</taxon>
        <taxon>Actinomycetes</taxon>
        <taxon>Mycobacteriales</taxon>
        <taxon>Mycobacteriaceae</taxon>
        <taxon>Mycolicibacterium</taxon>
    </lineage>
</organism>
<protein>
    <recommendedName>
        <fullName evidence="4">DUF5642 domain-containing protein</fullName>
    </recommendedName>
</protein>